<proteinExistence type="predicted"/>
<evidence type="ECO:0000313" key="2">
    <source>
        <dbReference type="EMBL" id="KAL0961185.1"/>
    </source>
</evidence>
<evidence type="ECO:0000313" key="3">
    <source>
        <dbReference type="Proteomes" id="UP001556367"/>
    </source>
</evidence>
<reference evidence="3" key="1">
    <citation type="submission" date="2024-06" db="EMBL/GenBank/DDBJ databases">
        <title>Multi-omics analyses provide insights into the biosynthesis of the anticancer antibiotic pleurotin in Hohenbuehelia grisea.</title>
        <authorList>
            <person name="Weaver J.A."/>
            <person name="Alberti F."/>
        </authorList>
    </citation>
    <scope>NUCLEOTIDE SEQUENCE [LARGE SCALE GENOMIC DNA]</scope>
    <source>
        <strain evidence="3">T-177</strain>
    </source>
</reference>
<dbReference type="Gene3D" id="1.25.40.10">
    <property type="entry name" value="Tetratricopeptide repeat domain"/>
    <property type="match status" value="1"/>
</dbReference>
<dbReference type="InterPro" id="IPR019734">
    <property type="entry name" value="TPR_rpt"/>
</dbReference>
<comment type="caution">
    <text evidence="2">The sequence shown here is derived from an EMBL/GenBank/DDBJ whole genome shotgun (WGS) entry which is preliminary data.</text>
</comment>
<dbReference type="PANTHER" id="PTHR46423:SF1">
    <property type="entry name" value="RNA POLYMERASE II-ASSOCIATED PROTEIN 3"/>
    <property type="match status" value="1"/>
</dbReference>
<organism evidence="2 3">
    <name type="scientific">Hohenbuehelia grisea</name>
    <dbReference type="NCBI Taxonomy" id="104357"/>
    <lineage>
        <taxon>Eukaryota</taxon>
        <taxon>Fungi</taxon>
        <taxon>Dikarya</taxon>
        <taxon>Basidiomycota</taxon>
        <taxon>Agaricomycotina</taxon>
        <taxon>Agaricomycetes</taxon>
        <taxon>Agaricomycetidae</taxon>
        <taxon>Agaricales</taxon>
        <taxon>Pleurotineae</taxon>
        <taxon>Pleurotaceae</taxon>
        <taxon>Hohenbuehelia</taxon>
    </lineage>
</organism>
<dbReference type="SUPFAM" id="SSF48452">
    <property type="entry name" value="TPR-like"/>
    <property type="match status" value="1"/>
</dbReference>
<dbReference type="InterPro" id="IPR011990">
    <property type="entry name" value="TPR-like_helical_dom_sf"/>
</dbReference>
<keyword evidence="3" id="KW-1185">Reference proteome</keyword>
<dbReference type="Proteomes" id="UP001556367">
    <property type="component" value="Unassembled WGS sequence"/>
</dbReference>
<evidence type="ECO:0000256" key="1">
    <source>
        <dbReference type="ARBA" id="ARBA00022803"/>
    </source>
</evidence>
<dbReference type="PANTHER" id="PTHR46423">
    <property type="entry name" value="RNA POLYMERASE II-ASSOCIATED PROTEIN 3"/>
    <property type="match status" value="1"/>
</dbReference>
<keyword evidence="1" id="KW-0802">TPR repeat</keyword>
<accession>A0ABR3K0L5</accession>
<sequence>MNSGSTTTREQTLAERARKRAVKAAEKKVVADKLKDEGNVHFRNGRYEKSIECYRAAANAYGKHPVYMSNIAAAFLKLEEFAKAEDAAEIALQYDPKNTKARFRRALARKGLRVYKAALTDLKTVLTHSPTCEEARIEMKKIIDLATSQGGGEMIDGYTTSDEDRPHFYDREAELEIESDSSDFNHRGNGRPCKLYNHEGCSKGDACDYSRAQDLKSVRDHLGKNVCASFLFGLCKLKAADCVYSHSLENVPGPWRERKKASMVQMAATMGTATAETAERMIQNFVLASRQCILGRELSQGISNGKTPKAKGRGQRR</sequence>
<protein>
    <submittedName>
        <fullName evidence="2">Uncharacterized protein</fullName>
    </submittedName>
</protein>
<dbReference type="SMART" id="SM00028">
    <property type="entry name" value="TPR"/>
    <property type="match status" value="3"/>
</dbReference>
<dbReference type="InterPro" id="IPR051966">
    <property type="entry name" value="RPAP3"/>
</dbReference>
<dbReference type="EMBL" id="JASNQZ010000001">
    <property type="protein sequence ID" value="KAL0961185.1"/>
    <property type="molecule type" value="Genomic_DNA"/>
</dbReference>
<name>A0ABR3K0L5_9AGAR</name>
<gene>
    <name evidence="2" type="ORF">HGRIS_006156</name>
</gene>
<dbReference type="Gene3D" id="3.30.1370.210">
    <property type="match status" value="1"/>
</dbReference>